<dbReference type="CDD" id="cd00093">
    <property type="entry name" value="HTH_XRE"/>
    <property type="match status" value="1"/>
</dbReference>
<dbReference type="SUPFAM" id="SSF47413">
    <property type="entry name" value="lambda repressor-like DNA-binding domains"/>
    <property type="match status" value="1"/>
</dbReference>
<dbReference type="SMART" id="SM00530">
    <property type="entry name" value="HTH_XRE"/>
    <property type="match status" value="1"/>
</dbReference>
<keyword evidence="1" id="KW-0238">DNA-binding</keyword>
<dbReference type="EMBL" id="JBJHZY010000003">
    <property type="protein sequence ID" value="MFL0269359.1"/>
    <property type="molecule type" value="Genomic_DNA"/>
</dbReference>
<comment type="caution">
    <text evidence="4">The sequence shown here is derived from an EMBL/GenBank/DDBJ whole genome shotgun (WGS) entry which is preliminary data.</text>
</comment>
<dbReference type="PANTHER" id="PTHR46558">
    <property type="entry name" value="TRACRIPTIONAL REGULATORY PROTEIN-RELATED-RELATED"/>
    <property type="match status" value="1"/>
</dbReference>
<gene>
    <name evidence="4" type="ORF">ACJDUH_14820</name>
</gene>
<evidence type="ECO:0000256" key="1">
    <source>
        <dbReference type="ARBA" id="ARBA00023125"/>
    </source>
</evidence>
<reference evidence="4 5" key="1">
    <citation type="submission" date="2024-11" db="EMBL/GenBank/DDBJ databases">
        <authorList>
            <person name="Heng Y.C."/>
            <person name="Lim A.C.H."/>
            <person name="Lee J.K.Y."/>
            <person name="Kittelmann S."/>
        </authorList>
    </citation>
    <scope>NUCLEOTIDE SEQUENCE [LARGE SCALE GENOMIC DNA]</scope>
    <source>
        <strain evidence="4 5">WILCCON 0202</strain>
    </source>
</reference>
<dbReference type="PROSITE" id="PS50943">
    <property type="entry name" value="HTH_CROC1"/>
    <property type="match status" value="1"/>
</dbReference>
<protein>
    <submittedName>
        <fullName evidence="4">Helix-turn-helix domain-containing protein</fullName>
    </submittedName>
</protein>
<proteinExistence type="predicted"/>
<dbReference type="Pfam" id="PF01381">
    <property type="entry name" value="HTH_3"/>
    <property type="match status" value="1"/>
</dbReference>
<accession>A0ABW8TVH2</accession>
<dbReference type="PANTHER" id="PTHR46558:SF3">
    <property type="entry name" value="TRANSCRIPTIONAL REGULATOR"/>
    <property type="match status" value="1"/>
</dbReference>
<keyword evidence="2" id="KW-0472">Membrane</keyword>
<evidence type="ECO:0000259" key="3">
    <source>
        <dbReference type="PROSITE" id="PS50943"/>
    </source>
</evidence>
<feature type="domain" description="HTH cro/C1-type" evidence="3">
    <location>
        <begin position="6"/>
        <end position="60"/>
    </location>
</feature>
<dbReference type="Proteomes" id="UP001623661">
    <property type="component" value="Unassembled WGS sequence"/>
</dbReference>
<sequence>MFNVNLKTIRKSKGLSQEELAIRLNVVRQTISKWEKGLSVPDAEMLIRIAEVFETSVSELLGAKMLDKADTNGVAEQLSRINEQLAIKNRRSKLIWKFIVGIIIATIVFNVLLAVVGIVSFNSFQNNKRVKTTTQSQIILPKE</sequence>
<evidence type="ECO:0000256" key="2">
    <source>
        <dbReference type="SAM" id="Phobius"/>
    </source>
</evidence>
<dbReference type="Gene3D" id="1.10.260.40">
    <property type="entry name" value="lambda repressor-like DNA-binding domains"/>
    <property type="match status" value="1"/>
</dbReference>
<dbReference type="InterPro" id="IPR001387">
    <property type="entry name" value="Cro/C1-type_HTH"/>
</dbReference>
<evidence type="ECO:0000313" key="5">
    <source>
        <dbReference type="Proteomes" id="UP001623661"/>
    </source>
</evidence>
<feature type="transmembrane region" description="Helical" evidence="2">
    <location>
        <begin position="94"/>
        <end position="121"/>
    </location>
</feature>
<keyword evidence="5" id="KW-1185">Reference proteome</keyword>
<organism evidence="4 5">
    <name type="scientific">Candidatus Clostridium radicumherbarum</name>
    <dbReference type="NCBI Taxonomy" id="3381662"/>
    <lineage>
        <taxon>Bacteria</taxon>
        <taxon>Bacillati</taxon>
        <taxon>Bacillota</taxon>
        <taxon>Clostridia</taxon>
        <taxon>Eubacteriales</taxon>
        <taxon>Clostridiaceae</taxon>
        <taxon>Clostridium</taxon>
    </lineage>
</organism>
<dbReference type="RefSeq" id="WP_406765984.1">
    <property type="nucleotide sequence ID" value="NZ_JBJHZY010000003.1"/>
</dbReference>
<evidence type="ECO:0000313" key="4">
    <source>
        <dbReference type="EMBL" id="MFL0269359.1"/>
    </source>
</evidence>
<dbReference type="InterPro" id="IPR010982">
    <property type="entry name" value="Lambda_DNA-bd_dom_sf"/>
</dbReference>
<keyword evidence="2" id="KW-1133">Transmembrane helix</keyword>
<keyword evidence="2" id="KW-0812">Transmembrane</keyword>
<name>A0ABW8TVH2_9CLOT</name>